<evidence type="ECO:0000313" key="2">
    <source>
        <dbReference type="Proteomes" id="UP000028547"/>
    </source>
</evidence>
<protein>
    <recommendedName>
        <fullName evidence="3">DUF3892 domain-containing protein</fullName>
    </recommendedName>
</protein>
<dbReference type="Proteomes" id="UP000028547">
    <property type="component" value="Unassembled WGS sequence"/>
</dbReference>
<sequence length="95" mass="10891">MPKWADYGVFRVKYNRDHTAIVEVEVRPDLGEKFGDPQKASRQEVVSAIDRRVTFVTVYSRDGQSRKGEDVRTVTIQGEKYLRTDNNSTRADNLG</sequence>
<dbReference type="AlphaFoldDB" id="A0A084SQE3"/>
<dbReference type="RefSeq" id="WP_043401439.1">
    <property type="nucleotide sequence ID" value="NZ_JPMI01000180.1"/>
</dbReference>
<feature type="non-terminal residue" evidence="1">
    <location>
        <position position="95"/>
    </location>
</feature>
<dbReference type="InterPro" id="IPR024997">
    <property type="entry name" value="DUF3892"/>
</dbReference>
<dbReference type="Pfam" id="PF13031">
    <property type="entry name" value="DUF3892"/>
    <property type="match status" value="1"/>
</dbReference>
<reference evidence="1 2" key="1">
    <citation type="submission" date="2014-07" db="EMBL/GenBank/DDBJ databases">
        <title>Draft Genome Sequence of Gephyronic Acid Producer, Cystobacter violaceus Strain Cb vi76.</title>
        <authorList>
            <person name="Stevens D.C."/>
            <person name="Young J."/>
            <person name="Carmichael R."/>
            <person name="Tan J."/>
            <person name="Taylor R.E."/>
        </authorList>
    </citation>
    <scope>NUCLEOTIDE SEQUENCE [LARGE SCALE GENOMIC DNA]</scope>
    <source>
        <strain evidence="1 2">Cb vi76</strain>
    </source>
</reference>
<dbReference type="EMBL" id="JPMI01000180">
    <property type="protein sequence ID" value="KFA90678.1"/>
    <property type="molecule type" value="Genomic_DNA"/>
</dbReference>
<organism evidence="1 2">
    <name type="scientific">Archangium violaceum Cb vi76</name>
    <dbReference type="NCBI Taxonomy" id="1406225"/>
    <lineage>
        <taxon>Bacteria</taxon>
        <taxon>Pseudomonadati</taxon>
        <taxon>Myxococcota</taxon>
        <taxon>Myxococcia</taxon>
        <taxon>Myxococcales</taxon>
        <taxon>Cystobacterineae</taxon>
        <taxon>Archangiaceae</taxon>
        <taxon>Archangium</taxon>
    </lineage>
</organism>
<evidence type="ECO:0000313" key="1">
    <source>
        <dbReference type="EMBL" id="KFA90678.1"/>
    </source>
</evidence>
<proteinExistence type="predicted"/>
<evidence type="ECO:0008006" key="3">
    <source>
        <dbReference type="Google" id="ProtNLM"/>
    </source>
</evidence>
<gene>
    <name evidence="1" type="ORF">Q664_26925</name>
</gene>
<name>A0A084SQE3_9BACT</name>
<accession>A0A084SQE3</accession>
<comment type="caution">
    <text evidence="1">The sequence shown here is derived from an EMBL/GenBank/DDBJ whole genome shotgun (WGS) entry which is preliminary data.</text>
</comment>